<dbReference type="VEuPathDB" id="FungiDB:ATCC64974_86990"/>
<dbReference type="VEuPathDB" id="FungiDB:An11g00040"/>
<feature type="signal peptide" evidence="1">
    <location>
        <begin position="1"/>
        <end position="19"/>
    </location>
</feature>
<gene>
    <name evidence="2" type="ORF">ABL_04622</name>
</gene>
<evidence type="ECO:0000313" key="2">
    <source>
        <dbReference type="EMBL" id="GAQ41961.1"/>
    </source>
</evidence>
<dbReference type="AlphaFoldDB" id="A0A124BXD3"/>
<accession>A0A124BXD3</accession>
<organism evidence="2 3">
    <name type="scientific">Aspergillus niger</name>
    <dbReference type="NCBI Taxonomy" id="5061"/>
    <lineage>
        <taxon>Eukaryota</taxon>
        <taxon>Fungi</taxon>
        <taxon>Dikarya</taxon>
        <taxon>Ascomycota</taxon>
        <taxon>Pezizomycotina</taxon>
        <taxon>Eurotiomycetes</taxon>
        <taxon>Eurotiomycetidae</taxon>
        <taxon>Eurotiales</taxon>
        <taxon>Aspergillaceae</taxon>
        <taxon>Aspergillus</taxon>
        <taxon>Aspergillus subgen. Circumdati</taxon>
    </lineage>
</organism>
<sequence length="114" mass="12399">MQFTLLLSALMAMVISTLALPTGDTRLAQLRLFGEPGCYNENMGELGIYRSALNQCKTFPGNQTIESVSFEYNVAGCGVQIFTEDNCSAGQHNVTLGQCLQGDAEYVSYKLVCN</sequence>
<evidence type="ECO:0000256" key="1">
    <source>
        <dbReference type="SAM" id="SignalP"/>
    </source>
</evidence>
<reference evidence="3" key="1">
    <citation type="journal article" date="2016" name="Genome Announc.">
        <title>Draft genome sequence of Aspergillus niger strain An76.</title>
        <authorList>
            <person name="Gong W."/>
            <person name="Cheng Z."/>
            <person name="Zhang H."/>
            <person name="Liu L."/>
            <person name="Gao P."/>
            <person name="Wang L."/>
        </authorList>
    </citation>
    <scope>NUCLEOTIDE SEQUENCE [LARGE SCALE GENOMIC DNA]</scope>
    <source>
        <strain evidence="3">An76</strain>
    </source>
</reference>
<dbReference type="VEuPathDB" id="FungiDB:M747DRAFT_126672"/>
<dbReference type="OrthoDB" id="4691160at2759"/>
<dbReference type="EMBL" id="BCMY01000007">
    <property type="protein sequence ID" value="GAQ41961.1"/>
    <property type="molecule type" value="Genomic_DNA"/>
</dbReference>
<proteinExistence type="predicted"/>
<name>A0A124BXD3_ASPNG</name>
<feature type="chain" id="PRO_5007170302" evidence="1">
    <location>
        <begin position="20"/>
        <end position="114"/>
    </location>
</feature>
<dbReference type="OMA" id="CYNENMG"/>
<comment type="caution">
    <text evidence="2">The sequence shown here is derived from an EMBL/GenBank/DDBJ whole genome shotgun (WGS) entry which is preliminary data.</text>
</comment>
<dbReference type="PaxDb" id="5061-CADANGAP00008190"/>
<evidence type="ECO:0000313" key="3">
    <source>
        <dbReference type="Proteomes" id="UP000068243"/>
    </source>
</evidence>
<protein>
    <submittedName>
        <fullName evidence="2">Similar to An11g00040</fullName>
    </submittedName>
</protein>
<dbReference type="Proteomes" id="UP000068243">
    <property type="component" value="Unassembled WGS sequence"/>
</dbReference>
<keyword evidence="1" id="KW-0732">Signal</keyword>
<dbReference type="VEuPathDB" id="FungiDB:ASPNIDRAFT2_1146843"/>